<keyword evidence="2" id="KW-1185">Reference proteome</keyword>
<protein>
    <recommendedName>
        <fullName evidence="3">Membrane or secreted protein</fullName>
    </recommendedName>
</protein>
<name>I0W7N8_9FLAO</name>
<dbReference type="OrthoDB" id="706756at2"/>
<reference evidence="1 2" key="1">
    <citation type="journal article" date="2012" name="J. Bacteriol.">
        <title>Genome Sequence of the Halotolerant Bacterium Imtechella halotolerans K1T.</title>
        <authorList>
            <person name="Kumar S."/>
            <person name="Vikram S."/>
            <person name="Subramanian S."/>
            <person name="Raghava G.P."/>
            <person name="Pinnaka A.K."/>
        </authorList>
    </citation>
    <scope>NUCLEOTIDE SEQUENCE [LARGE SCALE GENOMIC DNA]</scope>
    <source>
        <strain evidence="1 2">K1</strain>
    </source>
</reference>
<dbReference type="PATRIC" id="fig|946077.3.peg.2605"/>
<proteinExistence type="predicted"/>
<sequence length="242" mass="27260">MKSLFYSILLFTMGSTFGQTLEGAWLLTHQNETPVVDQEIIALIQNNYIAIGAKDSEHNFLFTYGGSFKITSDSFSLLYDFNTLAKNQVGTIHTYSLLLKENILTLTNNETHQRWKRISSTKNELTHNWVITGRQRNGEMNKVTPGDRRTIKILSGGRFQWVAFNSATGDFSGTGGGTYSAVNGIYTENITFFSRDNSRVGAELSFEFAVKNGDWHHSGKSSKGDPIYEIWSPYTKAYKVSF</sequence>
<dbReference type="RefSeq" id="WP_008241344.1">
    <property type="nucleotide sequence ID" value="NZ_AJJU01000037.1"/>
</dbReference>
<dbReference type="EMBL" id="AJJU01000037">
    <property type="protein sequence ID" value="EID72404.1"/>
    <property type="molecule type" value="Genomic_DNA"/>
</dbReference>
<accession>I0W7N8</accession>
<dbReference type="Gene3D" id="2.40.128.490">
    <property type="entry name" value="Uncharacterised protein PF14869, DUF4488"/>
    <property type="match status" value="1"/>
</dbReference>
<gene>
    <name evidence="1" type="ORF">W5A_12891</name>
</gene>
<comment type="caution">
    <text evidence="1">The sequence shown here is derived from an EMBL/GenBank/DDBJ whole genome shotgun (WGS) entry which is preliminary data.</text>
</comment>
<evidence type="ECO:0000313" key="2">
    <source>
        <dbReference type="Proteomes" id="UP000005938"/>
    </source>
</evidence>
<dbReference type="AlphaFoldDB" id="I0W7N8"/>
<dbReference type="Proteomes" id="UP000005938">
    <property type="component" value="Unassembled WGS sequence"/>
</dbReference>
<dbReference type="STRING" id="946077.W5A_12891"/>
<evidence type="ECO:0000313" key="1">
    <source>
        <dbReference type="EMBL" id="EID72404.1"/>
    </source>
</evidence>
<evidence type="ECO:0008006" key="3">
    <source>
        <dbReference type="Google" id="ProtNLM"/>
    </source>
</evidence>
<dbReference type="eggNOG" id="ENOG502Z7YB">
    <property type="taxonomic scope" value="Bacteria"/>
</dbReference>
<organism evidence="1 2">
    <name type="scientific">Imtechella halotolerans K1</name>
    <dbReference type="NCBI Taxonomy" id="946077"/>
    <lineage>
        <taxon>Bacteria</taxon>
        <taxon>Pseudomonadati</taxon>
        <taxon>Bacteroidota</taxon>
        <taxon>Flavobacteriia</taxon>
        <taxon>Flavobacteriales</taxon>
        <taxon>Flavobacteriaceae</taxon>
        <taxon>Imtechella</taxon>
    </lineage>
</organism>